<evidence type="ECO:0000256" key="2">
    <source>
        <dbReference type="ARBA" id="ARBA00022737"/>
    </source>
</evidence>
<dbReference type="EMBL" id="JAPDFW010000114">
    <property type="protein sequence ID" value="KAJ5068620.1"/>
    <property type="molecule type" value="Genomic_DNA"/>
</dbReference>
<dbReference type="OrthoDB" id="1667587at2759"/>
<evidence type="ECO:0000256" key="5">
    <source>
        <dbReference type="SAM" id="MobiDB-lite"/>
    </source>
</evidence>
<dbReference type="OMA" id="GGPQCMC"/>
<name>A0A9Q0LA13_ANAIG</name>
<feature type="region of interest" description="Disordered" evidence="5">
    <location>
        <begin position="259"/>
        <end position="278"/>
    </location>
</feature>
<feature type="coiled-coil region" evidence="4">
    <location>
        <begin position="315"/>
        <end position="342"/>
    </location>
</feature>
<dbReference type="InterPro" id="IPR001680">
    <property type="entry name" value="WD40_rpt"/>
</dbReference>
<gene>
    <name evidence="6" type="ORF">M0811_02563</name>
</gene>
<comment type="caution">
    <text evidence="6">The sequence shown here is derived from an EMBL/GenBank/DDBJ whole genome shotgun (WGS) entry which is preliminary data.</text>
</comment>
<evidence type="ECO:0000256" key="1">
    <source>
        <dbReference type="ARBA" id="ARBA00022574"/>
    </source>
</evidence>
<dbReference type="GO" id="GO:0005737">
    <property type="term" value="C:cytoplasm"/>
    <property type="evidence" value="ECO:0007669"/>
    <property type="project" value="UniProtKB-ARBA"/>
</dbReference>
<dbReference type="SUPFAM" id="SSF50978">
    <property type="entry name" value="WD40 repeat-like"/>
    <property type="match status" value="1"/>
</dbReference>
<evidence type="ECO:0000256" key="3">
    <source>
        <dbReference type="ARBA" id="ARBA00025740"/>
    </source>
</evidence>
<dbReference type="PANTHER" id="PTHR11227">
    <property type="entry name" value="WD-REPEAT PROTEIN INTERACTING WITH PHOSPHOINOSIDES WIPI -RELATED"/>
    <property type="match status" value="1"/>
</dbReference>
<sequence length="343" mass="39344">MTKNIKKNPKSIFITFNQTNDLFCCGLHNGFKIINCDPFEEKLNRTFQETGISKIEILNRSNVMVFVGDGTSTNFPLTKVFLWDDYVYKCILKLEHDEDVLGVKINLEYIFTVTKNKAYIHNSKTGRTVHTIETYPNQKGLLSICSDTFSTVIAIPGLKKGSVRVRNFSQDNEFDQEIIAHEHEIEQIQLNSDGSMIATASEEGTLIRVIESQTGKEIKQFRRGAKKAKIYSLAFDENSEFLAATSSSGTIHIFRLTPKKEKKQSEKKNKRGETGTERSVMKTKIPNKEYCVCGFDKSSNLFVVTIDGSFYKFYVDKANRQIKQVKEMYKQFLNIHDEKEKEK</sequence>
<evidence type="ECO:0000313" key="7">
    <source>
        <dbReference type="Proteomes" id="UP001149090"/>
    </source>
</evidence>
<dbReference type="InterPro" id="IPR048720">
    <property type="entry name" value="PROPPIN"/>
</dbReference>
<evidence type="ECO:0000256" key="4">
    <source>
        <dbReference type="SAM" id="Coils"/>
    </source>
</evidence>
<keyword evidence="2" id="KW-0677">Repeat</keyword>
<dbReference type="Gene3D" id="2.130.10.10">
    <property type="entry name" value="YVTN repeat-like/Quinoprotein amine dehydrogenase"/>
    <property type="match status" value="1"/>
</dbReference>
<dbReference type="Proteomes" id="UP001149090">
    <property type="component" value="Unassembled WGS sequence"/>
</dbReference>
<evidence type="ECO:0000313" key="6">
    <source>
        <dbReference type="EMBL" id="KAJ5068620.1"/>
    </source>
</evidence>
<organism evidence="6 7">
    <name type="scientific">Anaeramoeba ignava</name>
    <name type="common">Anaerobic marine amoeba</name>
    <dbReference type="NCBI Taxonomy" id="1746090"/>
    <lineage>
        <taxon>Eukaryota</taxon>
        <taxon>Metamonada</taxon>
        <taxon>Anaeramoebidae</taxon>
        <taxon>Anaeramoeba</taxon>
    </lineage>
</organism>
<dbReference type="SMART" id="SM00320">
    <property type="entry name" value="WD40"/>
    <property type="match status" value="3"/>
</dbReference>
<protein>
    <submittedName>
        <fullName evidence="6">Wd-repeat protein interacting with phosphoinosides wipi -related</fullName>
    </submittedName>
</protein>
<comment type="similarity">
    <text evidence="3">Belongs to the WD repeat PROPPIN family.</text>
</comment>
<dbReference type="AlphaFoldDB" id="A0A9Q0LA13"/>
<accession>A0A9Q0LA13</accession>
<reference evidence="6" key="1">
    <citation type="submission" date="2022-10" db="EMBL/GenBank/DDBJ databases">
        <title>Novel sulphate-reducing endosymbionts in the free-living metamonad Anaeramoeba.</title>
        <authorList>
            <person name="Jerlstrom-Hultqvist J."/>
            <person name="Cepicka I."/>
            <person name="Gallot-Lavallee L."/>
            <person name="Salas-Leiva D."/>
            <person name="Curtis B.A."/>
            <person name="Zahonova K."/>
            <person name="Pipaliya S."/>
            <person name="Dacks J."/>
            <person name="Roger A.J."/>
        </authorList>
    </citation>
    <scope>NUCLEOTIDE SEQUENCE</scope>
    <source>
        <strain evidence="6">BMAN</strain>
    </source>
</reference>
<dbReference type="InterPro" id="IPR015943">
    <property type="entry name" value="WD40/YVTN_repeat-like_dom_sf"/>
</dbReference>
<dbReference type="InterPro" id="IPR036322">
    <property type="entry name" value="WD40_repeat_dom_sf"/>
</dbReference>
<keyword evidence="7" id="KW-1185">Reference proteome</keyword>
<proteinExistence type="inferred from homology"/>
<keyword evidence="1" id="KW-0853">WD repeat</keyword>
<feature type="compositionally biased region" description="Basic and acidic residues" evidence="5">
    <location>
        <begin position="263"/>
        <end position="278"/>
    </location>
</feature>
<keyword evidence="4" id="KW-0175">Coiled coil</keyword>
<dbReference type="Pfam" id="PF21032">
    <property type="entry name" value="PROPPIN"/>
    <property type="match status" value="1"/>
</dbReference>